<evidence type="ECO:0000313" key="4">
    <source>
        <dbReference type="Proteomes" id="UP000632774"/>
    </source>
</evidence>
<dbReference type="Pfam" id="PF20142">
    <property type="entry name" value="Scaffold"/>
    <property type="match status" value="1"/>
</dbReference>
<keyword evidence="4" id="KW-1185">Reference proteome</keyword>
<dbReference type="CDD" id="cd16913">
    <property type="entry name" value="YkuD_like"/>
    <property type="match status" value="1"/>
</dbReference>
<evidence type="ECO:0000259" key="2">
    <source>
        <dbReference type="Pfam" id="PF20142"/>
    </source>
</evidence>
<dbReference type="InterPro" id="IPR052905">
    <property type="entry name" value="LD-transpeptidase_YkuD-like"/>
</dbReference>
<dbReference type="Proteomes" id="UP000632774">
    <property type="component" value="Unassembled WGS sequence"/>
</dbReference>
<dbReference type="InterPro" id="IPR045380">
    <property type="entry name" value="LD_TPept_scaffold_dom"/>
</dbReference>
<name>A0ABR9XEU6_9SPHI</name>
<gene>
    <name evidence="3" type="ORF">IRJ18_04990</name>
</gene>
<reference evidence="3 4" key="1">
    <citation type="submission" date="2020-10" db="EMBL/GenBank/DDBJ databases">
        <title>Mucilaginibacter mali sp. nov., isolated from rhizosphere soil of apple orchard.</title>
        <authorList>
            <person name="Lee J.-S."/>
            <person name="Kim H.S."/>
            <person name="Kim J.-S."/>
        </authorList>
    </citation>
    <scope>NUCLEOTIDE SEQUENCE [LARGE SCALE GENOMIC DNA]</scope>
    <source>
        <strain evidence="3 4">KCTC 23157</strain>
    </source>
</reference>
<dbReference type="PANTHER" id="PTHR41533:SF2">
    <property type="entry name" value="BLR7131 PROTEIN"/>
    <property type="match status" value="1"/>
</dbReference>
<protein>
    <submittedName>
        <fullName evidence="3">L,D-transpeptidase family protein</fullName>
    </submittedName>
</protein>
<feature type="domain" description="L,D-transpeptidase scaffold" evidence="2">
    <location>
        <begin position="54"/>
        <end position="197"/>
    </location>
</feature>
<proteinExistence type="predicted"/>
<feature type="signal peptide" evidence="1">
    <location>
        <begin position="1"/>
        <end position="25"/>
    </location>
</feature>
<dbReference type="EMBL" id="JADFFM010000001">
    <property type="protein sequence ID" value="MBE9665707.1"/>
    <property type="molecule type" value="Genomic_DNA"/>
</dbReference>
<dbReference type="RefSeq" id="WP_194105098.1">
    <property type="nucleotide sequence ID" value="NZ_JADFFM010000001.1"/>
</dbReference>
<keyword evidence="1" id="KW-0732">Signal</keyword>
<evidence type="ECO:0000313" key="3">
    <source>
        <dbReference type="EMBL" id="MBE9665707.1"/>
    </source>
</evidence>
<feature type="chain" id="PRO_5045754962" evidence="1">
    <location>
        <begin position="26"/>
        <end position="432"/>
    </location>
</feature>
<comment type="caution">
    <text evidence="3">The sequence shown here is derived from an EMBL/GenBank/DDBJ whole genome shotgun (WGS) entry which is preliminary data.</text>
</comment>
<dbReference type="PANTHER" id="PTHR41533">
    <property type="entry name" value="L,D-TRANSPEPTIDASE HI_1667-RELATED"/>
    <property type="match status" value="1"/>
</dbReference>
<evidence type="ECO:0000256" key="1">
    <source>
        <dbReference type="SAM" id="SignalP"/>
    </source>
</evidence>
<organism evidence="3 4">
    <name type="scientific">Mucilaginibacter boryungensis</name>
    <dbReference type="NCBI Taxonomy" id="768480"/>
    <lineage>
        <taxon>Bacteria</taxon>
        <taxon>Pseudomonadati</taxon>
        <taxon>Bacteroidota</taxon>
        <taxon>Sphingobacteriia</taxon>
        <taxon>Sphingobacteriales</taxon>
        <taxon>Sphingobacteriaceae</taxon>
        <taxon>Mucilaginibacter</taxon>
    </lineage>
</organism>
<sequence length="432" mass="48638">MKALRSTALTVILFIAIFSFNPVKAAIADTSLADNISTQLHNKKQLPLYFPLSVKRFYTARDFKPVWLKKEKGETGHAWQAMLLLDCVLQYGLAHADYHPDELRYDLLHDIFEKPGSISKDKQARFELMLTDAMFTLMNHLHYGKLNPEYPANRIDAGLGGSRVEAILGIALAQADISPTLLAVQPKSVAYLELQQWMHKWKGQYVGDCYEVPEENVRKVAINMERLRWADIGEGPYMQVNIPSFMLSVYLADSTYQFKIVTGSPTTPTPLLKSEIYAVTAVPRLEIPGQLRTIEVTPRSIAKQAGLSTSLLVFPFASRYKIDMIEMTAPDWFKSSHRAFSRGNIGVEAPEKLASLLLKADGQANQSAMLLKTRQGGKGHVFRLKAPMPLKITYLTCFIKDGQLVNYEDVYQLDAKLEQAIYHTLPDRLAGR</sequence>
<accession>A0ABR9XEU6</accession>
<dbReference type="InterPro" id="IPR005490">
    <property type="entry name" value="LD_TPept_cat_dom"/>
</dbReference>